<accession>A0AAD1D4D4</accession>
<organism evidence="2 4">
    <name type="scientific">Sphingosinicella microcystinivorans</name>
    <dbReference type="NCBI Taxonomy" id="335406"/>
    <lineage>
        <taxon>Bacteria</taxon>
        <taxon>Pseudomonadati</taxon>
        <taxon>Pseudomonadota</taxon>
        <taxon>Alphaproteobacteria</taxon>
        <taxon>Sphingomonadales</taxon>
        <taxon>Sphingosinicellaceae</taxon>
        <taxon>Sphingosinicella</taxon>
    </lineage>
</organism>
<evidence type="ECO:0000313" key="5">
    <source>
        <dbReference type="Proteomes" id="UP000276029"/>
    </source>
</evidence>
<dbReference type="EMBL" id="RBWX01000014">
    <property type="protein sequence ID" value="RKS84370.1"/>
    <property type="molecule type" value="Genomic_DNA"/>
</dbReference>
<keyword evidence="1" id="KW-0732">Signal</keyword>
<dbReference type="Proteomes" id="UP000275727">
    <property type="component" value="Chromosome"/>
</dbReference>
<reference evidence="3 5" key="2">
    <citation type="submission" date="2018-10" db="EMBL/GenBank/DDBJ databases">
        <title>Genomic Encyclopedia of Type Strains, Phase IV (KMG-IV): sequencing the most valuable type-strain genomes for metagenomic binning, comparative biology and taxonomic classification.</title>
        <authorList>
            <person name="Goeker M."/>
        </authorList>
    </citation>
    <scope>NUCLEOTIDE SEQUENCE [LARGE SCALE GENOMIC DNA]</scope>
    <source>
        <strain evidence="3 5">DSM 19791</strain>
    </source>
</reference>
<evidence type="ECO:0000256" key="1">
    <source>
        <dbReference type="SAM" id="SignalP"/>
    </source>
</evidence>
<gene>
    <name evidence="3" type="ORF">DFR51_3708</name>
    <name evidence="2" type="ORF">SmB9_07510</name>
</gene>
<dbReference type="RefSeq" id="WP_121053754.1">
    <property type="nucleotide sequence ID" value="NZ_AP018711.1"/>
</dbReference>
<evidence type="ECO:0000313" key="3">
    <source>
        <dbReference type="EMBL" id="RKS84370.1"/>
    </source>
</evidence>
<reference evidence="2 4" key="1">
    <citation type="submission" date="2018-06" db="EMBL/GenBank/DDBJ databases">
        <title>Complete Genome Sequence of the Microcystin-Degrading Bacterium Sphingosinicella microcystinivorans Strain B-9.</title>
        <authorList>
            <person name="Jin H."/>
            <person name="Nishizawa T."/>
            <person name="Guo Y."/>
            <person name="Nishizawa A."/>
            <person name="Park H."/>
            <person name="Kato H."/>
            <person name="Tsuji K."/>
            <person name="Harada K."/>
        </authorList>
    </citation>
    <scope>NUCLEOTIDE SEQUENCE [LARGE SCALE GENOMIC DNA]</scope>
    <source>
        <strain evidence="2 4">B9</strain>
    </source>
</reference>
<feature type="signal peptide" evidence="1">
    <location>
        <begin position="1"/>
        <end position="24"/>
    </location>
</feature>
<protein>
    <submittedName>
        <fullName evidence="2">Uncharacterized protein</fullName>
    </submittedName>
</protein>
<evidence type="ECO:0000313" key="4">
    <source>
        <dbReference type="Proteomes" id="UP000275727"/>
    </source>
</evidence>
<dbReference type="KEGG" id="smic:SmB9_07510"/>
<dbReference type="EMBL" id="AP018711">
    <property type="protein sequence ID" value="BBE33093.1"/>
    <property type="molecule type" value="Genomic_DNA"/>
</dbReference>
<name>A0AAD1D4D4_SPHMI</name>
<dbReference type="AlphaFoldDB" id="A0AAD1D4D4"/>
<sequence>MVWTIVRTVSALSLMGGALSFAVAASENPDRRYETIWVIHADESQAGTRNVAVGSPIIEQRLLPFGLAETVEDIRSASGDVLVEKGRQLFRLGVASGKTFCVVEVPRPSFYRSFMLGGGNLQLCLIDSDDDGVFDGHFNGGNPMRGVPFISGKQPRNPKPASGKYSLLTPDQFARPYTVRVSLASARVSSKGDPQITYRIDFGDDVTRQKLTNFISGGIGHTEILGAQWNALEIGDDAVKVDVTHAMPNQPFQAVRTVAYR</sequence>
<proteinExistence type="predicted"/>
<feature type="chain" id="PRO_5041980449" evidence="1">
    <location>
        <begin position="25"/>
        <end position="261"/>
    </location>
</feature>
<keyword evidence="5" id="KW-1185">Reference proteome</keyword>
<dbReference type="Proteomes" id="UP000276029">
    <property type="component" value="Unassembled WGS sequence"/>
</dbReference>
<evidence type="ECO:0000313" key="2">
    <source>
        <dbReference type="EMBL" id="BBE33093.1"/>
    </source>
</evidence>